<evidence type="ECO:0000256" key="1">
    <source>
        <dbReference type="SAM" id="Phobius"/>
    </source>
</evidence>
<dbReference type="Proteomes" id="UP000671910">
    <property type="component" value="Chromosome"/>
</dbReference>
<dbReference type="EMBL" id="WPCR01000007">
    <property type="protein sequence ID" value="NHM14423.1"/>
    <property type="molecule type" value="Genomic_DNA"/>
</dbReference>
<reference evidence="2 4" key="1">
    <citation type="submission" date="2019-11" db="EMBL/GenBank/DDBJ databases">
        <title>Eggerthellaceae novel genus isolated from the rectal contents of marmort.</title>
        <authorList>
            <person name="Zhang G."/>
        </authorList>
    </citation>
    <scope>NUCLEOTIDE SEQUENCE [LARGE SCALE GENOMIC DNA]</scope>
    <source>
        <strain evidence="4">zg-886</strain>
        <strain evidence="2">Zg-886</strain>
    </source>
</reference>
<protein>
    <submittedName>
        <fullName evidence="3">Uncharacterized protein</fullName>
    </submittedName>
</protein>
<sequence length="186" mass="19434">MKDVDTFEAKLEAASRAIDGKTTGTAPAKDGKPAGRTLAAAVAVISLAIVATALFAWAAGAAGGGLLDKGTSPDDPVVGEWTSIMLTKHVGKEGVAAPGGVLEGATFSASEDGSCTLAMETGKMKFDWSLVNEIDKGTLGLYREYALEASGTQIGEFYLYMNPEADPWMLYLHLGNASHDTVFEKQ</sequence>
<keyword evidence="1" id="KW-1133">Transmembrane helix</keyword>
<evidence type="ECO:0000313" key="4">
    <source>
        <dbReference type="Proteomes" id="UP000636394"/>
    </source>
</evidence>
<accession>A0A9E6MRZ2</accession>
<dbReference type="Proteomes" id="UP000636394">
    <property type="component" value="Unassembled WGS sequence"/>
</dbReference>
<reference evidence="3" key="2">
    <citation type="submission" date="2021-04" db="EMBL/GenBank/DDBJ databases">
        <title>Novel species in family Eggerthellaceae.</title>
        <authorList>
            <person name="Zhang G."/>
        </authorList>
    </citation>
    <scope>NUCLEOTIDE SEQUENCE</scope>
    <source>
        <strain evidence="3">Zg-886</strain>
    </source>
</reference>
<evidence type="ECO:0000313" key="3">
    <source>
        <dbReference type="EMBL" id="QTU84897.1"/>
    </source>
</evidence>
<name>A0A9E6MRZ2_9ACTN</name>
<organism evidence="3 5">
    <name type="scientific">Xiamenia xianingshaonis</name>
    <dbReference type="NCBI Taxonomy" id="2682776"/>
    <lineage>
        <taxon>Bacteria</taxon>
        <taxon>Bacillati</taxon>
        <taxon>Actinomycetota</taxon>
        <taxon>Coriobacteriia</taxon>
        <taxon>Eggerthellales</taxon>
        <taxon>Eggerthellaceae</taxon>
        <taxon>Xiamenia</taxon>
    </lineage>
</organism>
<feature type="transmembrane region" description="Helical" evidence="1">
    <location>
        <begin position="38"/>
        <end position="59"/>
    </location>
</feature>
<keyword evidence="4" id="KW-1185">Reference proteome</keyword>
<evidence type="ECO:0000313" key="5">
    <source>
        <dbReference type="Proteomes" id="UP000671910"/>
    </source>
</evidence>
<dbReference type="EMBL" id="CP072829">
    <property type="protein sequence ID" value="QTU84897.1"/>
    <property type="molecule type" value="Genomic_DNA"/>
</dbReference>
<dbReference type="AlphaFoldDB" id="A0A9E6MRZ2"/>
<dbReference type="KEGG" id="ebz:J7S26_03020"/>
<keyword evidence="1" id="KW-0812">Transmembrane</keyword>
<dbReference type="RefSeq" id="WP_166339645.1">
    <property type="nucleotide sequence ID" value="NZ_CP072829.1"/>
</dbReference>
<gene>
    <name evidence="2" type="ORF">GMI68_06540</name>
    <name evidence="3" type="ORF">J7S26_03020</name>
</gene>
<keyword evidence="1" id="KW-0472">Membrane</keyword>
<proteinExistence type="predicted"/>
<evidence type="ECO:0000313" key="2">
    <source>
        <dbReference type="EMBL" id="NHM14423.1"/>
    </source>
</evidence>